<sequence>MKSQIGRWGNSLALRIPKYIADELALSINDEVDCRIEKGQLIVRLVQKFPKYTLSQLLSQELEPESEIDWGKPMGNEEW</sequence>
<accession>A0A6H2BYV9</accession>
<evidence type="ECO:0000259" key="1">
    <source>
        <dbReference type="SMART" id="SM00966"/>
    </source>
</evidence>
<organism evidence="2 3">
    <name type="scientific">Dolichospermum flos-aquae CCAP 1403/13F</name>
    <dbReference type="NCBI Taxonomy" id="315271"/>
    <lineage>
        <taxon>Bacteria</taxon>
        <taxon>Bacillati</taxon>
        <taxon>Cyanobacteriota</taxon>
        <taxon>Cyanophyceae</taxon>
        <taxon>Nostocales</taxon>
        <taxon>Aphanizomenonaceae</taxon>
        <taxon>Dolichospermum</taxon>
    </lineage>
</organism>
<dbReference type="PANTHER" id="PTHR40516:SF1">
    <property type="entry name" value="ANTITOXIN CHPS-RELATED"/>
    <property type="match status" value="1"/>
</dbReference>
<dbReference type="Proteomes" id="UP000502433">
    <property type="component" value="Chromosome"/>
</dbReference>
<dbReference type="PANTHER" id="PTHR40516">
    <property type="entry name" value="ANTITOXIN CHPS-RELATED"/>
    <property type="match status" value="1"/>
</dbReference>
<dbReference type="EMBL" id="CP051206">
    <property type="protein sequence ID" value="QJB44230.1"/>
    <property type="molecule type" value="Genomic_DNA"/>
</dbReference>
<gene>
    <name evidence="2" type="ORF">HGD76_08555</name>
</gene>
<protein>
    <submittedName>
        <fullName evidence="2">AbrB/MazE/SpoVT family DNA-binding domain-containing protein</fullName>
    </submittedName>
</protein>
<dbReference type="Gene3D" id="2.10.260.10">
    <property type="match status" value="1"/>
</dbReference>
<dbReference type="InterPro" id="IPR037914">
    <property type="entry name" value="SpoVT-AbrB_sf"/>
</dbReference>
<dbReference type="KEGG" id="dfs:HGD76_08555"/>
<feature type="domain" description="SpoVT-AbrB" evidence="1">
    <location>
        <begin position="6"/>
        <end position="51"/>
    </location>
</feature>
<keyword evidence="2" id="KW-0238">DNA-binding</keyword>
<dbReference type="SMART" id="SM00966">
    <property type="entry name" value="SpoVT_AbrB"/>
    <property type="match status" value="1"/>
</dbReference>
<dbReference type="AlphaFoldDB" id="A0A6H2BYV9"/>
<dbReference type="GO" id="GO:0097351">
    <property type="term" value="F:toxin sequestering activity"/>
    <property type="evidence" value="ECO:0007669"/>
    <property type="project" value="InterPro"/>
</dbReference>
<dbReference type="InterPro" id="IPR007159">
    <property type="entry name" value="SpoVT-AbrB_dom"/>
</dbReference>
<name>A0A6H2BYV9_DOLFA</name>
<dbReference type="Pfam" id="PF04014">
    <property type="entry name" value="MazE_antitoxin"/>
    <property type="match status" value="1"/>
</dbReference>
<evidence type="ECO:0000313" key="3">
    <source>
        <dbReference type="Proteomes" id="UP000502433"/>
    </source>
</evidence>
<evidence type="ECO:0000313" key="2">
    <source>
        <dbReference type="EMBL" id="QJB44230.1"/>
    </source>
</evidence>
<dbReference type="GO" id="GO:0003677">
    <property type="term" value="F:DNA binding"/>
    <property type="evidence" value="ECO:0007669"/>
    <property type="project" value="UniProtKB-KW"/>
</dbReference>
<proteinExistence type="predicted"/>
<dbReference type="SUPFAM" id="SSF89447">
    <property type="entry name" value="AbrB/MazE/MraZ-like"/>
    <property type="match status" value="1"/>
</dbReference>
<dbReference type="RefSeq" id="WP_168695523.1">
    <property type="nucleotide sequence ID" value="NZ_CP051206.1"/>
</dbReference>
<dbReference type="InterPro" id="IPR039052">
    <property type="entry name" value="Antitox_PemI-like"/>
</dbReference>
<reference evidence="2 3" key="1">
    <citation type="submission" date="2020-04" db="EMBL/GenBank/DDBJ databases">
        <title>Genome-Wide Identification of 5-Methylcytosine Sites in Bacterial Genomes By High-Throughput Sequencing of MspJI Restriction Fragments.</title>
        <authorList>
            <person name="Wu V."/>
        </authorList>
    </citation>
    <scope>NUCLEOTIDE SEQUENCE [LARGE SCALE GENOMIC DNA]</scope>
    <source>
        <strain evidence="2 3">CCAP 1403/13f</strain>
    </source>
</reference>
<reference evidence="2 3" key="2">
    <citation type="submission" date="2020-04" db="EMBL/GenBank/DDBJ databases">
        <authorList>
            <person name="Fomenkov A."/>
            <person name="Anton B.P."/>
            <person name="Roberts R.J."/>
        </authorList>
    </citation>
    <scope>NUCLEOTIDE SEQUENCE [LARGE SCALE GENOMIC DNA]</scope>
    <source>
        <strain evidence="2 3">CCAP 1403/13f</strain>
    </source>
</reference>